<gene>
    <name evidence="1" type="ORF">Q5P01_013157</name>
</gene>
<dbReference type="PROSITE" id="PS51257">
    <property type="entry name" value="PROKAR_LIPOPROTEIN"/>
    <property type="match status" value="1"/>
</dbReference>
<evidence type="ECO:0000313" key="2">
    <source>
        <dbReference type="Proteomes" id="UP001187415"/>
    </source>
</evidence>
<dbReference type="EMBL" id="JAUPFM010000010">
    <property type="protein sequence ID" value="KAK2839417.1"/>
    <property type="molecule type" value="Genomic_DNA"/>
</dbReference>
<evidence type="ECO:0000313" key="1">
    <source>
        <dbReference type="EMBL" id="KAK2839417.1"/>
    </source>
</evidence>
<keyword evidence="2" id="KW-1185">Reference proteome</keyword>
<dbReference type="AlphaFoldDB" id="A0AA88MIV7"/>
<sequence length="54" mass="5294">MITNVSKRLGPGTASWPIYQGRCGGHGGTLGACQPCRALGRDGGGGGGGRHEGA</sequence>
<organism evidence="1 2">
    <name type="scientific">Channa striata</name>
    <name type="common">Snakehead murrel</name>
    <name type="synonym">Ophicephalus striatus</name>
    <dbReference type="NCBI Taxonomy" id="64152"/>
    <lineage>
        <taxon>Eukaryota</taxon>
        <taxon>Metazoa</taxon>
        <taxon>Chordata</taxon>
        <taxon>Craniata</taxon>
        <taxon>Vertebrata</taxon>
        <taxon>Euteleostomi</taxon>
        <taxon>Actinopterygii</taxon>
        <taxon>Neopterygii</taxon>
        <taxon>Teleostei</taxon>
        <taxon>Neoteleostei</taxon>
        <taxon>Acanthomorphata</taxon>
        <taxon>Anabantaria</taxon>
        <taxon>Anabantiformes</taxon>
        <taxon>Channoidei</taxon>
        <taxon>Channidae</taxon>
        <taxon>Channa</taxon>
    </lineage>
</organism>
<protein>
    <submittedName>
        <fullName evidence="1">Uncharacterized protein</fullName>
    </submittedName>
</protein>
<dbReference type="Proteomes" id="UP001187415">
    <property type="component" value="Unassembled WGS sequence"/>
</dbReference>
<comment type="caution">
    <text evidence="1">The sequence shown here is derived from an EMBL/GenBank/DDBJ whole genome shotgun (WGS) entry which is preliminary data.</text>
</comment>
<accession>A0AA88MIV7</accession>
<proteinExistence type="predicted"/>
<reference evidence="1" key="1">
    <citation type="submission" date="2023-07" db="EMBL/GenBank/DDBJ databases">
        <title>Chromosome-level Genome Assembly of Striped Snakehead (Channa striata).</title>
        <authorList>
            <person name="Liu H."/>
        </authorList>
    </citation>
    <scope>NUCLEOTIDE SEQUENCE</scope>
    <source>
        <strain evidence="1">Gz</strain>
        <tissue evidence="1">Muscle</tissue>
    </source>
</reference>
<name>A0AA88MIV7_CHASR</name>